<sequence>MFCLMNPPIENSIVHTGQGRWLLGSSVVCETAIQVPKDALKSWKDDNGVIHCLREVFGDEDASIASRTCGSSESGRIHHAGTSAAVWSLGGAFIKVKAWRHGMQLESDTIRYVNRVSSVPTPEVVYSWVDTDWNRSFLVLKPLKGRTLLQAWETLSIDRRMELASTVARFCKTLALSTSKMLETANGKGIIEPFLTAQPPNSEPSWKPQFLGPYSTYQLQSYLSDPSVTGDTELFYFYHADLGPTNIIVTEDGSIVGIVDWESAAFYPMFWLGTKPLVSAGFFLHSGAERRAWAILLASSLEEEGFASDMVRYLAWKKAVNNRLD</sequence>
<accession>A0A6A6Z3K4</accession>
<dbReference type="InterPro" id="IPR051678">
    <property type="entry name" value="AGP_Transferase"/>
</dbReference>
<dbReference type="SUPFAM" id="SSF56112">
    <property type="entry name" value="Protein kinase-like (PK-like)"/>
    <property type="match status" value="1"/>
</dbReference>
<keyword evidence="2" id="KW-1185">Reference proteome</keyword>
<reference evidence="3" key="2">
    <citation type="submission" date="2020-04" db="EMBL/GenBank/DDBJ databases">
        <authorList>
            <consortium name="NCBI Genome Project"/>
        </authorList>
    </citation>
    <scope>NUCLEOTIDE SEQUENCE</scope>
    <source>
        <strain evidence="3">CBS 304.34</strain>
    </source>
</reference>
<proteinExistence type="predicted"/>
<dbReference type="OrthoDB" id="5404599at2759"/>
<dbReference type="EMBL" id="MU003693">
    <property type="protein sequence ID" value="KAF2815600.1"/>
    <property type="molecule type" value="Genomic_DNA"/>
</dbReference>
<name>A0A6A6Z3K4_9PEZI</name>
<evidence type="ECO:0000313" key="2">
    <source>
        <dbReference type="Proteomes" id="UP000504636"/>
    </source>
</evidence>
<gene>
    <name evidence="1 3" type="ORF">BDZ99DRAFT_457582</name>
</gene>
<dbReference type="PANTHER" id="PTHR21310:SF58">
    <property type="entry name" value="AMINOGLYCOSIDE PHOSPHOTRANSFERASE DOMAIN-CONTAINING PROTEIN"/>
    <property type="match status" value="1"/>
</dbReference>
<reference evidence="3" key="3">
    <citation type="submission" date="2025-04" db="UniProtKB">
        <authorList>
            <consortium name="RefSeq"/>
        </authorList>
    </citation>
    <scope>IDENTIFICATION</scope>
    <source>
        <strain evidence="3">CBS 304.34</strain>
    </source>
</reference>
<organism evidence="1">
    <name type="scientific">Mytilinidion resinicola</name>
    <dbReference type="NCBI Taxonomy" id="574789"/>
    <lineage>
        <taxon>Eukaryota</taxon>
        <taxon>Fungi</taxon>
        <taxon>Dikarya</taxon>
        <taxon>Ascomycota</taxon>
        <taxon>Pezizomycotina</taxon>
        <taxon>Dothideomycetes</taxon>
        <taxon>Pleosporomycetidae</taxon>
        <taxon>Mytilinidiales</taxon>
        <taxon>Mytilinidiaceae</taxon>
        <taxon>Mytilinidion</taxon>
    </lineage>
</organism>
<dbReference type="InterPro" id="IPR011009">
    <property type="entry name" value="Kinase-like_dom_sf"/>
</dbReference>
<reference evidence="1 3" key="1">
    <citation type="journal article" date="2020" name="Stud. Mycol.">
        <title>101 Dothideomycetes genomes: a test case for predicting lifestyles and emergence of pathogens.</title>
        <authorList>
            <person name="Haridas S."/>
            <person name="Albert R."/>
            <person name="Binder M."/>
            <person name="Bloem J."/>
            <person name="Labutti K."/>
            <person name="Salamov A."/>
            <person name="Andreopoulos B."/>
            <person name="Baker S."/>
            <person name="Barry K."/>
            <person name="Bills G."/>
            <person name="Bluhm B."/>
            <person name="Cannon C."/>
            <person name="Castanera R."/>
            <person name="Culley D."/>
            <person name="Daum C."/>
            <person name="Ezra D."/>
            <person name="Gonzalez J."/>
            <person name="Henrissat B."/>
            <person name="Kuo A."/>
            <person name="Liang C."/>
            <person name="Lipzen A."/>
            <person name="Lutzoni F."/>
            <person name="Magnuson J."/>
            <person name="Mondo S."/>
            <person name="Nolan M."/>
            <person name="Ohm R."/>
            <person name="Pangilinan J."/>
            <person name="Park H.-J."/>
            <person name="Ramirez L."/>
            <person name="Alfaro M."/>
            <person name="Sun H."/>
            <person name="Tritt A."/>
            <person name="Yoshinaga Y."/>
            <person name="Zwiers L.-H."/>
            <person name="Turgeon B."/>
            <person name="Goodwin S."/>
            <person name="Spatafora J."/>
            <person name="Crous P."/>
            <person name="Grigoriev I."/>
        </authorList>
    </citation>
    <scope>NUCLEOTIDE SEQUENCE</scope>
    <source>
        <strain evidence="1 3">CBS 304.34</strain>
    </source>
</reference>
<evidence type="ECO:0008006" key="4">
    <source>
        <dbReference type="Google" id="ProtNLM"/>
    </source>
</evidence>
<evidence type="ECO:0000313" key="3">
    <source>
        <dbReference type="RefSeq" id="XP_033582564.1"/>
    </source>
</evidence>
<protein>
    <recommendedName>
        <fullName evidence="4">Aminoglycoside phosphotransferase domain-containing protein</fullName>
    </recommendedName>
</protein>
<dbReference type="AlphaFoldDB" id="A0A6A6Z3K4"/>
<dbReference type="GeneID" id="54459609"/>
<dbReference type="RefSeq" id="XP_033582564.1">
    <property type="nucleotide sequence ID" value="XM_033718716.1"/>
</dbReference>
<evidence type="ECO:0000313" key="1">
    <source>
        <dbReference type="EMBL" id="KAF2815600.1"/>
    </source>
</evidence>
<dbReference type="Proteomes" id="UP000504636">
    <property type="component" value="Unplaced"/>
</dbReference>
<dbReference type="PANTHER" id="PTHR21310">
    <property type="entry name" value="AMINOGLYCOSIDE PHOSPHOTRANSFERASE-RELATED-RELATED"/>
    <property type="match status" value="1"/>
</dbReference>